<gene>
    <name evidence="5" type="ORF">ABSH63_06965</name>
</gene>
<name>A0ABV2A925_9GAMM</name>
<dbReference type="RefSeq" id="WP_352888572.1">
    <property type="nucleotide sequence ID" value="NZ_JBEPIJ010000006.1"/>
</dbReference>
<dbReference type="PRINTS" id="PR00080">
    <property type="entry name" value="SDRFAMILY"/>
</dbReference>
<feature type="domain" description="Ketoreductase" evidence="4">
    <location>
        <begin position="7"/>
        <end position="193"/>
    </location>
</feature>
<evidence type="ECO:0000256" key="3">
    <source>
        <dbReference type="RuleBase" id="RU000363"/>
    </source>
</evidence>
<dbReference type="PANTHER" id="PTHR44196">
    <property type="entry name" value="DEHYDROGENASE/REDUCTASE SDR FAMILY MEMBER 7B"/>
    <property type="match status" value="1"/>
</dbReference>
<dbReference type="PROSITE" id="PS00061">
    <property type="entry name" value="ADH_SHORT"/>
    <property type="match status" value="1"/>
</dbReference>
<dbReference type="Pfam" id="PF00106">
    <property type="entry name" value="adh_short"/>
    <property type="match status" value="1"/>
</dbReference>
<dbReference type="PANTHER" id="PTHR44196:SF1">
    <property type="entry name" value="DEHYDROGENASE_REDUCTASE SDR FAMILY MEMBER 7B"/>
    <property type="match status" value="1"/>
</dbReference>
<dbReference type="InterPro" id="IPR002347">
    <property type="entry name" value="SDR_fam"/>
</dbReference>
<dbReference type="SMART" id="SM00822">
    <property type="entry name" value="PKS_KR"/>
    <property type="match status" value="1"/>
</dbReference>
<dbReference type="EMBL" id="JBEPIJ010000006">
    <property type="protein sequence ID" value="MES0873741.1"/>
    <property type="molecule type" value="Genomic_DNA"/>
</dbReference>
<dbReference type="InterPro" id="IPR020904">
    <property type="entry name" value="Sc_DH/Rdtase_CS"/>
</dbReference>
<evidence type="ECO:0000313" key="6">
    <source>
        <dbReference type="Proteomes" id="UP001465331"/>
    </source>
</evidence>
<comment type="caution">
    <text evidence="5">The sequence shown here is derived from an EMBL/GenBank/DDBJ whole genome shotgun (WGS) entry which is preliminary data.</text>
</comment>
<evidence type="ECO:0000259" key="4">
    <source>
        <dbReference type="SMART" id="SM00822"/>
    </source>
</evidence>
<sequence>MKTFQNKVAAITGAASGIGRALAIELARRGCHLSLSDVNTQALEQTAEAARAHGVKVTTAALDVADRDAIYAWAEATRADHGPANLVFNNAGVALGASIEGASDEDLHWIMDINFWGVVHGTRAFLPQLRASGEGHVINISSVFGLVAVPSQGAYNATKFAVRGFTECLRQELELAGAPVSATCVHPGGIKTNIARAARYDSDSMRALTGRDPDEAKARFEKLFRTSAESAAKTILRGVERNARRVLIGADARVIDLAVRLMPTAYQRVVSGLTRLSIR</sequence>
<accession>A0ABV2A925</accession>
<proteinExistence type="inferred from homology"/>
<dbReference type="Proteomes" id="UP001465331">
    <property type="component" value="Unassembled WGS sequence"/>
</dbReference>
<keyword evidence="6" id="KW-1185">Reference proteome</keyword>
<evidence type="ECO:0000256" key="2">
    <source>
        <dbReference type="ARBA" id="ARBA00023002"/>
    </source>
</evidence>
<reference evidence="5 6" key="1">
    <citation type="submission" date="2024-06" db="EMBL/GenBank/DDBJ databases">
        <authorList>
            <person name="Li Z."/>
            <person name="Jiang Y."/>
        </authorList>
    </citation>
    <scope>NUCLEOTIDE SEQUENCE [LARGE SCALE GENOMIC DNA]</scope>
    <source>
        <strain evidence="5 6">HSW-8</strain>
    </source>
</reference>
<organism evidence="5 6">
    <name type="scientific">Sinimarinibacterium thermocellulolyticum</name>
    <dbReference type="NCBI Taxonomy" id="3170016"/>
    <lineage>
        <taxon>Bacteria</taxon>
        <taxon>Pseudomonadati</taxon>
        <taxon>Pseudomonadota</taxon>
        <taxon>Gammaproteobacteria</taxon>
        <taxon>Nevskiales</taxon>
        <taxon>Nevskiaceae</taxon>
        <taxon>Sinimarinibacterium</taxon>
    </lineage>
</organism>
<dbReference type="InterPro" id="IPR057326">
    <property type="entry name" value="KR_dom"/>
</dbReference>
<keyword evidence="2" id="KW-0560">Oxidoreductase</keyword>
<evidence type="ECO:0000313" key="5">
    <source>
        <dbReference type="EMBL" id="MES0873741.1"/>
    </source>
</evidence>
<protein>
    <submittedName>
        <fullName evidence="5">SDR family NAD(P)-dependent oxidoreductase</fullName>
    </submittedName>
</protein>
<dbReference type="PRINTS" id="PR00081">
    <property type="entry name" value="GDHRDH"/>
</dbReference>
<dbReference type="InterPro" id="IPR036291">
    <property type="entry name" value="NAD(P)-bd_dom_sf"/>
</dbReference>
<dbReference type="SUPFAM" id="SSF51735">
    <property type="entry name" value="NAD(P)-binding Rossmann-fold domains"/>
    <property type="match status" value="1"/>
</dbReference>
<comment type="similarity">
    <text evidence="1 3">Belongs to the short-chain dehydrogenases/reductases (SDR) family.</text>
</comment>
<dbReference type="Gene3D" id="3.40.50.720">
    <property type="entry name" value="NAD(P)-binding Rossmann-like Domain"/>
    <property type="match status" value="1"/>
</dbReference>
<evidence type="ECO:0000256" key="1">
    <source>
        <dbReference type="ARBA" id="ARBA00006484"/>
    </source>
</evidence>